<dbReference type="VEuPathDB" id="PlasmoDB:PfCD01_130078400"/>
<gene>
    <name evidence="9" type="primary">EMP1</name>
</gene>
<feature type="compositionally biased region" description="Acidic residues" evidence="2">
    <location>
        <begin position="1889"/>
        <end position="1907"/>
    </location>
</feature>
<dbReference type="EMBL" id="KF984156">
    <property type="protein sequence ID" value="AIX97102.1"/>
    <property type="molecule type" value="Genomic_DNA"/>
</dbReference>
<feature type="compositionally biased region" description="Basic and acidic residues" evidence="2">
    <location>
        <begin position="1908"/>
        <end position="1919"/>
    </location>
</feature>
<protein>
    <submittedName>
        <fullName evidence="9">Erythrocyte membrane protein 1</fullName>
    </submittedName>
</protein>
<dbReference type="VEuPathDB" id="PlasmoDB:PfSD01_020005700"/>
<dbReference type="InterPro" id="IPR004258">
    <property type="entry name" value="DBL"/>
</dbReference>
<dbReference type="GO" id="GO:0016020">
    <property type="term" value="C:membrane"/>
    <property type="evidence" value="ECO:0007669"/>
    <property type="project" value="InterPro"/>
</dbReference>
<dbReference type="FunFam" id="1.20.1310.20:FF:000002">
    <property type="entry name" value="Erythrocyte membrane protein 1, PfEMP1"/>
    <property type="match status" value="1"/>
</dbReference>
<feature type="compositionally biased region" description="Polar residues" evidence="2">
    <location>
        <begin position="1982"/>
        <end position="1998"/>
    </location>
</feature>
<dbReference type="VEuPathDB" id="PlasmoDB:PfGN01_130079200"/>
<dbReference type="VEuPathDB" id="PlasmoDB:PfGN01_040026100"/>
<evidence type="ECO:0000259" key="5">
    <source>
        <dbReference type="Pfam" id="PF05424"/>
    </source>
</evidence>
<dbReference type="VEuPathDB" id="PlasmoDB:PF3D7_1150400"/>
<sequence length="2867" mass="332052">ARSFADIGDIIRGKDLFLGNNKENEKLQENLKRIFKNIYANLKDPQALKHYKDDTKNYYQLREDWWALNRNDVWKALTCSAPYDANYVRRKSDRTMDFTSQGYCGHSETNVPTNLDYVPQFLRWFDEWADDFCRKRNIKLKNVKDACRDEKKRKYCSLNGYDCTKTIWKKGVLHRSNECTGCLVKCNPYEIWLGNQREAFRKQKQKYEKEINEKNTSRDSTNNSINNIYYEDFYKKYKEKTYNTVDEFIKLLNEGRYCKTENVEEEAIDFNSDMNTTFYRSKYCQVCPDCGVKCNGETCINKEYDDECRNKQKYEPPIGLTPTKITVFYSGDESDITQKLQKFCKDKNNKNGKNYQKWQCYYKDSIDNKCKMVKNSGNNITEDKITSFDEFFDLWVRNFLIDTIKWENEVKTCINNTTNADCNNECNKNCICFYNWVKQKEQEWKNVKKVFENQKDIPKKYYTNINDLFNSFFFQVIYKFNEGEAKWKELKENLKKQIASSKQKTGSKDLQDAIELLLEYLKEKSTICKDNNTNEACETSQDPTENPCVKNNNGGKVVSVKQIAQYLKRKAYYEANKRSDGLYKLKGKAHEGIYKQGGGANDFKDKLCKIGKYHSNRDPFESKGPCYGKDGNKLSFQIGTDWKGAEEEKMIYNDVYLPPRREHMCTSNLEHLNTGNKGLSDGTLASHSLLGDILLAAKYEANYIKTKYKSLSGQDDKETICRAIRYSFADIGDIIKGTDLWKGNSGEQKTQRNLQRIFGKIKQKLPQDIRGKYSGNGDPYHLKLRSDWWEANRHQVWRAMKCHISNLNVTSYNGKSSSHCGYSDHTPLDDYIPQRLRWMTEWAEWFCKEQSRLYEKLEKECEECMSKNKGNGGQGCTSGDSEVCKQCTKACEQYKTKIQPWEDQWKVISSKYKELYKQAEIYAGNGGPGYYKFDVQEEDKPVVDFLYNLYLQNGGKKGPPPDTHPSKSVTAPLKQVATVDTPSTVYSTPEGYIHQEAAMDCKQQHVFCDDNSGGKDDNKQYAFRHQPHDYDEALRCDQRDKPPPESKKVEKAKKEKDENDDVCETVKKHIGNNNGTQPIEHCKPKTEGSYPGWNCTDKIKKEEKGACMPPRRIKLCVINLKHLTEETSDGLRKAFIKCAAAETFLLWHKYKEDKKKEQKTGTTTKPDEVVQIQLESGKIPDDFKRQMFYTFGDFRDLCLGKDIGSDVGNVNEKINSVLKKIGQSDEDKRKNWWKDNSADIWRGMLCALTHTLNKGSGENFRKQLNSNYEYDKLIPSLEEFSSRPQFLRWFTEWSDEFCTERQKKGKKVSEDCKTDYDGCEKHNKRANCHEACEAYRKYLTDKENEYTNQEQKFKDDKSKSKPGYERYSENEAYKYLKDKCLDKKCDYMEKVKNNTEYWDTPNKTYKNSDLEKMCECEPQPPPPDACKIVEEVLSKPRDKTTGGIDHCNPKDYGAPYPGWDCQKYIETKHSGACMPPRRIKLCVINLEHLNEKISPEELRKAFIQCAAIETYWLWQKYKKDKNGGVAQAKLNSGTIPEDFKRQMFYTFGDYRDLCLDTDISSKKDTNKGVGKVKINIDSVFQKIDITNVEQRKPWWGKNAEAIWDGMLCALSYNTETKKMDNDVRNKLMDPQNNNTYANVKFSGDNSPTLEKFAQTPQFLRWMTEWGEHFCRERKEKVNELMTKCNGCIVSDNPAGGKTCDKDSPGCIQCKKECETYKGWLEKWRENYDKQSKKYFNDKESKTFQSTSAEVDVTSSSHAYEYLKKVLPKNCPNGSCSCMEAESIETKSKTDNKSHNSRMPASLDKEPQEVKGKCTCQKAPQPPPPPPPPPPLPPPTPRAAQQNEHDNRGRSERGGQGPARPPPAPQAARPPKAQPTRESLARILPPVEGTIEDEDSEDDDKEGTEEAEEKTVNGDGKGEPVAEVTDTSVEVCNTVKSALAEDNLKEACQQKYDGKYYGWKCVTPSDTKSVATSENGDAKIRTARSTPETATSSSGNPTSDKGAICVPPRRRKLYVGGLTKWENSSGNDTQVSKSPQGSTQASTSPSSNLRDDGLLKAFVESAAVETFFAWHEYKEEKKREEKEKQEAGILSPEGEEEDPQKQLNGGTIPEEFKRQMFYTFGDYRDLCLGKDMYKNMSEVNEKIKGVFPNTAKPDDEREKFWDLNAEAIWEGMLCALSYNIETQKMDEQKRINITSSKNKNKNNNYKDVTISSVGPNGTTTTTLSKFTEKPQYIRWFEEWSEEFCRKKKIKIQKIKNECRSDREGKMYCSGDGHDCEKEQLTSNKIFVDLHCRGCGEECLKYKKWILKKRNEFDKQKRICEEEIQKSISHSNKESNVEFYNYLNEKSYSSVETFLASLNHCKHCESNSDQSNKIDFKDSPKTFGHSTYCTACPVYGVKCNRHGRCILNKEDNRNNKIVYSTDIDILIDDGATMNIDKQLMDCSKRYSFFKGLREQNWKCEKKYGIDQCNLANYVPHIDIDKDISFNEFFQRWLKYFVQDYNNFKDKINPCIKKGNEKENKCVNGCNNKCECVKEWLEKKGKEWEKIKTHYEKEKEHNDYGIPHWVKSSLQQGLFDNDYKKAQNVVESEDEQKKLWGCTGGITCNTEETQKDKDFITNLIKKLNDKIQFCQTQHGKAQAECDLPPLDDPEPPEEDPDTSITSSPPDFCKNLNTPDGEKSPIDTEESAVPVDHDVTKEEEEEKEEEKDEEEEEEEDEEEEEEEEETDSDIYEEDSYSKTEHEDQNEDVTESLSPSEPRPKRLSREFPSPELKNAMLFSTILWMVGIGFAAFTYFFLKVNGSIYMCIVYVLCMCGYMCLDICICFIYIYVFIIEKEKKRKKEYRKIVIKIKNKRKRNFTTIKIKIIIKIIKN</sequence>
<feature type="region of interest" description="Disordered" evidence="2">
    <location>
        <begin position="1033"/>
        <end position="1060"/>
    </location>
</feature>
<feature type="non-terminal residue" evidence="9">
    <location>
        <position position="2867"/>
    </location>
</feature>
<dbReference type="Pfam" id="PF22672">
    <property type="entry name" value="DBL_C"/>
    <property type="match status" value="3"/>
</dbReference>
<feature type="region of interest" description="Disordered" evidence="2">
    <location>
        <begin position="1961"/>
        <end position="2049"/>
    </location>
</feature>
<feature type="domain" description="Duffy-antigen binding" evidence="5">
    <location>
        <begin position="1105"/>
        <end position="1286"/>
    </location>
</feature>
<feature type="domain" description="Duffy-antigen binding" evidence="5">
    <location>
        <begin position="1471"/>
        <end position="1631"/>
    </location>
</feature>
<dbReference type="Pfam" id="PF18562">
    <property type="entry name" value="CIDR1_gamma"/>
    <property type="match status" value="1"/>
</dbReference>
<feature type="region of interest" description="Disordered" evidence="2">
    <location>
        <begin position="2635"/>
        <end position="2761"/>
    </location>
</feature>
<feature type="compositionally biased region" description="Basic and acidic residues" evidence="2">
    <location>
        <begin position="1842"/>
        <end position="1852"/>
    </location>
</feature>
<feature type="compositionally biased region" description="Acidic residues" evidence="2">
    <location>
        <begin position="2642"/>
        <end position="2654"/>
    </location>
</feature>
<feature type="domain" description="Duffy-binding-like" evidence="8">
    <location>
        <begin position="2237"/>
        <end position="2384"/>
    </location>
</feature>
<feature type="compositionally biased region" description="Polar residues" evidence="2">
    <location>
        <begin position="1963"/>
        <end position="1974"/>
    </location>
</feature>
<dbReference type="VEuPathDB" id="PlasmoDB:PfCD01_060023000"/>
<dbReference type="VEuPathDB" id="PlasmoDB:PfGN01_100005800"/>
<dbReference type="Gene3D" id="1.20.1310.20">
    <property type="entry name" value="Duffy-antigen binding domain"/>
    <property type="match status" value="5"/>
</dbReference>
<feature type="compositionally biased region" description="Basic and acidic residues" evidence="2">
    <location>
        <begin position="1783"/>
        <end position="1793"/>
    </location>
</feature>
<dbReference type="VEuPathDB" id="PlasmoDB:PfKH01_010021400"/>
<dbReference type="InterPro" id="IPR008602">
    <property type="entry name" value="Duffy-antigen-binding"/>
</dbReference>
<evidence type="ECO:0000256" key="3">
    <source>
        <dbReference type="SAM" id="Phobius"/>
    </source>
</evidence>
<dbReference type="InterPro" id="IPR049158">
    <property type="entry name" value="PfEMP1_CIDRalpha1_dom"/>
</dbReference>
<dbReference type="VEuPathDB" id="PlasmoDB:PfSD01_010005200"/>
<feature type="domain" description="Duffy-binding-like" evidence="8">
    <location>
        <begin position="1664"/>
        <end position="1768"/>
    </location>
</feature>
<accession>A0A0R5RXM8</accession>
<organism evidence="9">
    <name type="scientific">Plasmodium falciparum</name>
    <name type="common">malaria parasite P. falciparum</name>
    <dbReference type="NCBI Taxonomy" id="5833"/>
    <lineage>
        <taxon>Eukaryota</taxon>
        <taxon>Sar</taxon>
        <taxon>Alveolata</taxon>
        <taxon>Apicomplexa</taxon>
        <taxon>Aconoidasida</taxon>
        <taxon>Haemosporida</taxon>
        <taxon>Plasmodiidae</taxon>
        <taxon>Plasmodium</taxon>
        <taxon>Plasmodium (Laverania)</taxon>
    </lineage>
</organism>
<feature type="domain" description="Duffy-antigen binding" evidence="5">
    <location>
        <begin position="2003"/>
        <end position="2198"/>
    </location>
</feature>
<feature type="transmembrane region" description="Helical" evidence="3">
    <location>
        <begin position="2797"/>
        <end position="2827"/>
    </location>
</feature>
<dbReference type="VEuPathDB" id="PlasmoDB:PfML01_000088000"/>
<feature type="compositionally biased region" description="Basic and acidic residues" evidence="2">
    <location>
        <begin position="1802"/>
        <end position="1811"/>
    </location>
</feature>
<feature type="region of interest" description="Disordered" evidence="2">
    <location>
        <begin position="2074"/>
        <end position="2107"/>
    </location>
</feature>
<proteinExistence type="predicted"/>
<dbReference type="InterPro" id="IPR041480">
    <property type="entry name" value="CIDR1_gamma"/>
</dbReference>
<dbReference type="Pfam" id="PF05424">
    <property type="entry name" value="Duffy_binding"/>
    <property type="match status" value="5"/>
</dbReference>
<dbReference type="VEuPathDB" id="PlasmoDB:PfHB3_130080100"/>
<dbReference type="VEuPathDB" id="PlasmoDB:PfKH02_040025700"/>
<dbReference type="VEuPathDB" id="PlasmoDB:PfGB4_060022000"/>
<keyword evidence="3" id="KW-0812">Transmembrane</keyword>
<dbReference type="GO" id="GO:0046789">
    <property type="term" value="F:host cell surface receptor binding"/>
    <property type="evidence" value="ECO:0007669"/>
    <property type="project" value="InterPro"/>
</dbReference>
<feature type="domain" description="PfEMP1 CIDRalpha1" evidence="7">
    <location>
        <begin position="323"/>
        <end position="379"/>
    </location>
</feature>
<dbReference type="InterPro" id="IPR042202">
    <property type="entry name" value="Duffy-ag-bd_sf"/>
</dbReference>
<reference evidence="9" key="1">
    <citation type="submission" date="2013-12" db="EMBL/GenBank/DDBJ databases">
        <authorList>
            <person name="Li W."/>
            <person name="Chetelat R.T."/>
        </authorList>
    </citation>
    <scope>NUCLEOTIDE SEQUENCE</scope>
    <source>
        <strain evidence="9">MN62</strain>
    </source>
</reference>
<dbReference type="VEuPathDB" id="PlasmoDB:PfKE01_040027900"/>
<dbReference type="VEuPathDB" id="PlasmoDB:PfNF166_120007200"/>
<feature type="domain" description="Duffy-binding-like" evidence="4">
    <location>
        <begin position="391"/>
        <end position="534"/>
    </location>
</feature>
<evidence type="ECO:0000259" key="4">
    <source>
        <dbReference type="Pfam" id="PF03011"/>
    </source>
</evidence>
<dbReference type="Gene3D" id="1.20.58.830">
    <property type="match status" value="5"/>
</dbReference>
<feature type="domain" description="Duffy-antigen binding" evidence="5">
    <location>
        <begin position="1"/>
        <end position="123"/>
    </location>
</feature>
<feature type="domain" description="Duffy-binding-like" evidence="8">
    <location>
        <begin position="127"/>
        <end position="282"/>
    </location>
</feature>
<dbReference type="Pfam" id="PF21807">
    <property type="entry name" value="PfEMP1_CIDRalpha1_dom"/>
    <property type="match status" value="1"/>
</dbReference>
<keyword evidence="1" id="KW-0175">Coiled coil</keyword>
<dbReference type="VEuPathDB" id="PlasmoDB:PfSN01_080037400"/>
<evidence type="ECO:0000256" key="2">
    <source>
        <dbReference type="SAM" id="MobiDB-lite"/>
    </source>
</evidence>
<dbReference type="VEuPathDB" id="PlasmoDB:PfKE01_070035100"/>
<keyword evidence="3" id="KW-0472">Membrane</keyword>
<feature type="compositionally biased region" description="Basic and acidic residues" evidence="2">
    <location>
        <begin position="2074"/>
        <end position="2085"/>
    </location>
</feature>
<dbReference type="VEuPathDB" id="PlasmoDB:PfGA01_010005600"/>
<feature type="compositionally biased region" description="Polar residues" evidence="2">
    <location>
        <begin position="2020"/>
        <end position="2047"/>
    </location>
</feature>
<feature type="compositionally biased region" description="Basic and acidic residues" evidence="2">
    <location>
        <begin position="1033"/>
        <end position="1057"/>
    </location>
</feature>
<dbReference type="VEuPathDB" id="PlasmoDB:PfNF54_110053700"/>
<dbReference type="VEuPathDB" id="PlasmoDB:PfGB4_000018400"/>
<dbReference type="VEuPathDB" id="PlasmoDB:PF3D7_0425800"/>
<dbReference type="Gene3D" id="1.20.58.1930">
    <property type="match status" value="2"/>
</dbReference>
<dbReference type="VEuPathDB" id="PlasmoDB:PfTG01_000056300"/>
<dbReference type="VEuPathDB" id="PlasmoDB:PfGB4_050005400"/>
<dbReference type="VEuPathDB" id="PlasmoDB:PfHB3_080005100"/>
<dbReference type="VEuPathDB" id="PlasmoDB:PfNF135_010005100"/>
<name>A0A0R5RXM8_PLAFA</name>
<evidence type="ECO:0000259" key="7">
    <source>
        <dbReference type="Pfam" id="PF21807"/>
    </source>
</evidence>
<feature type="domain" description="Cysteine-rich interdomain region 1 gamma" evidence="6">
    <location>
        <begin position="2418"/>
        <end position="2470"/>
    </location>
</feature>
<feature type="compositionally biased region" description="Pro residues" evidence="2">
    <location>
        <begin position="1819"/>
        <end position="1836"/>
    </location>
</feature>
<feature type="transmembrane region" description="Helical" evidence="3">
    <location>
        <begin position="2770"/>
        <end position="2791"/>
    </location>
</feature>
<feature type="domain" description="Duffy-binding-like" evidence="4">
    <location>
        <begin position="2486"/>
        <end position="2633"/>
    </location>
</feature>
<dbReference type="SUPFAM" id="SSF140924">
    <property type="entry name" value="Duffy binding domain-like"/>
    <property type="match status" value="7"/>
</dbReference>
<dbReference type="VEuPathDB" id="PlasmoDB:PfDd2_040005100"/>
<dbReference type="VEuPathDB" id="PlasmoDB:PfGA01_030032000"/>
<dbReference type="Pfam" id="PF03011">
    <property type="entry name" value="PFEMP"/>
    <property type="match status" value="2"/>
</dbReference>
<evidence type="ECO:0000256" key="1">
    <source>
        <dbReference type="SAM" id="Coils"/>
    </source>
</evidence>
<feature type="non-terminal residue" evidence="9">
    <location>
        <position position="1"/>
    </location>
</feature>
<dbReference type="VEuPathDB" id="PlasmoDB:PfIT_100044000"/>
<dbReference type="VEuPathDB" id="PlasmoDB:PfNF166_000017900"/>
<dbReference type="VEuPathDB" id="PlasmoDB:PfSN01_060022500"/>
<evidence type="ECO:0000313" key="9">
    <source>
        <dbReference type="EMBL" id="AIX97102.1"/>
    </source>
</evidence>
<dbReference type="InterPro" id="IPR054595">
    <property type="entry name" value="DBL_C"/>
</dbReference>
<dbReference type="VEuPathDB" id="PlasmoDB:PfDd2_070035700"/>
<feature type="domain" description="Duffy-antigen binding" evidence="5">
    <location>
        <begin position="655"/>
        <end position="837"/>
    </location>
</feature>
<keyword evidence="3" id="KW-1133">Transmembrane helix</keyword>
<dbReference type="VEuPathDB" id="PlasmoDB:PfKE01_080037600"/>
<dbReference type="VEuPathDB" id="PlasmoDB:PfTG01_030005600"/>
<feature type="compositionally biased region" description="Acidic residues" evidence="2">
    <location>
        <begin position="2693"/>
        <end position="2730"/>
    </location>
</feature>
<dbReference type="VEuPathDB" id="PlasmoDB:PfML01_000021800"/>
<dbReference type="VEuPathDB" id="PlasmoDB:PfNF135_020005200"/>
<feature type="coiled-coil region" evidence="1">
    <location>
        <begin position="197"/>
        <end position="224"/>
    </location>
</feature>
<feature type="region of interest" description="Disordered" evidence="2">
    <location>
        <begin position="1783"/>
        <end position="1924"/>
    </location>
</feature>
<dbReference type="VEuPathDB" id="PlasmoDB:PfNF54_040031200"/>
<evidence type="ECO:0000259" key="8">
    <source>
        <dbReference type="Pfam" id="PF22672"/>
    </source>
</evidence>
<dbReference type="FunFam" id="1.20.58.1930:FF:000002">
    <property type="entry name" value="Erythrocyte membrane protein 1, PfEMP1"/>
    <property type="match status" value="1"/>
</dbReference>
<dbReference type="FunFam" id="1.20.58.830:FF:000005">
    <property type="entry name" value="Erythrocyte membrane protein 1, PfEMP1"/>
    <property type="match status" value="1"/>
</dbReference>
<evidence type="ECO:0000259" key="6">
    <source>
        <dbReference type="Pfam" id="PF18562"/>
    </source>
</evidence>